<keyword evidence="6" id="KW-1185">Reference proteome</keyword>
<dbReference type="GO" id="GO:0003677">
    <property type="term" value="F:DNA binding"/>
    <property type="evidence" value="ECO:0007669"/>
    <property type="project" value="UniProtKB-KW"/>
</dbReference>
<feature type="compositionally biased region" description="Low complexity" evidence="2">
    <location>
        <begin position="64"/>
        <end position="82"/>
    </location>
</feature>
<dbReference type="EMBL" id="JACHMH010000001">
    <property type="protein sequence ID" value="MBB4675321.1"/>
    <property type="molecule type" value="Genomic_DNA"/>
</dbReference>
<sequence>MAERVVRTLVDDLDGSEAEETVEFAVDGVSYEIDLSGDNATKLRDALASYVAGARRTGGRRRTTSAPGRSGAVAGRAAGRVASADREQNQAIREWARKRGMKVSDRGRIPADVLQQFHQEN</sequence>
<name>A0A7W7FQU1_9PSEU</name>
<dbReference type="Pfam" id="PF11774">
    <property type="entry name" value="Lsr2"/>
    <property type="match status" value="1"/>
</dbReference>
<proteinExistence type="predicted"/>
<dbReference type="Pfam" id="PF23359">
    <property type="entry name" value="Lsr2_DNA-bd"/>
    <property type="match status" value="1"/>
</dbReference>
<evidence type="ECO:0000256" key="1">
    <source>
        <dbReference type="ARBA" id="ARBA00023125"/>
    </source>
</evidence>
<dbReference type="Gene3D" id="4.10.320.10">
    <property type="entry name" value="E3-binding domain"/>
    <property type="match status" value="1"/>
</dbReference>
<dbReference type="RefSeq" id="WP_185001309.1">
    <property type="nucleotide sequence ID" value="NZ_BAAAUI010000006.1"/>
</dbReference>
<dbReference type="GO" id="GO:0016746">
    <property type="term" value="F:acyltransferase activity"/>
    <property type="evidence" value="ECO:0007669"/>
    <property type="project" value="InterPro"/>
</dbReference>
<keyword evidence="1" id="KW-0238">DNA-binding</keyword>
<dbReference type="Proteomes" id="UP000533598">
    <property type="component" value="Unassembled WGS sequence"/>
</dbReference>
<feature type="domain" description="Lsr2 dimerization" evidence="3">
    <location>
        <begin position="1"/>
        <end position="58"/>
    </location>
</feature>
<feature type="region of interest" description="Disordered" evidence="2">
    <location>
        <begin position="54"/>
        <end position="88"/>
    </location>
</feature>
<evidence type="ECO:0000256" key="2">
    <source>
        <dbReference type="SAM" id="MobiDB-lite"/>
    </source>
</evidence>
<evidence type="ECO:0000259" key="4">
    <source>
        <dbReference type="Pfam" id="PF23359"/>
    </source>
</evidence>
<protein>
    <recommendedName>
        <fullName evidence="7">Lsr2 protein</fullName>
    </recommendedName>
</protein>
<comment type="caution">
    <text evidence="5">The sequence shown here is derived from an EMBL/GenBank/DDBJ whole genome shotgun (WGS) entry which is preliminary data.</text>
</comment>
<evidence type="ECO:0000313" key="5">
    <source>
        <dbReference type="EMBL" id="MBB4675321.1"/>
    </source>
</evidence>
<organism evidence="5 6">
    <name type="scientific">Crossiella cryophila</name>
    <dbReference type="NCBI Taxonomy" id="43355"/>
    <lineage>
        <taxon>Bacteria</taxon>
        <taxon>Bacillati</taxon>
        <taxon>Actinomycetota</taxon>
        <taxon>Actinomycetes</taxon>
        <taxon>Pseudonocardiales</taxon>
        <taxon>Pseudonocardiaceae</taxon>
        <taxon>Crossiella</taxon>
    </lineage>
</organism>
<dbReference type="AlphaFoldDB" id="A0A7W7FQU1"/>
<dbReference type="InterPro" id="IPR036625">
    <property type="entry name" value="E3-bd_dom_sf"/>
</dbReference>
<dbReference type="InterPro" id="IPR042261">
    <property type="entry name" value="Lsr2-like_dimerization"/>
</dbReference>
<gene>
    <name evidence="5" type="ORF">HNR67_001439</name>
</gene>
<dbReference type="Gene3D" id="3.30.60.230">
    <property type="entry name" value="Lsr2, dimerization domain"/>
    <property type="match status" value="1"/>
</dbReference>
<evidence type="ECO:0000313" key="6">
    <source>
        <dbReference type="Proteomes" id="UP000533598"/>
    </source>
</evidence>
<accession>A0A7W7FQU1</accession>
<evidence type="ECO:0008006" key="7">
    <source>
        <dbReference type="Google" id="ProtNLM"/>
    </source>
</evidence>
<dbReference type="InterPro" id="IPR024412">
    <property type="entry name" value="Lsr2_dim_dom"/>
</dbReference>
<evidence type="ECO:0000259" key="3">
    <source>
        <dbReference type="Pfam" id="PF11774"/>
    </source>
</evidence>
<feature type="domain" description="Lsr2 DNA-binding" evidence="4">
    <location>
        <begin position="84"/>
        <end position="119"/>
    </location>
</feature>
<dbReference type="InterPro" id="IPR055370">
    <property type="entry name" value="Lsr2_DNA-bd"/>
</dbReference>
<reference evidence="5 6" key="1">
    <citation type="submission" date="2020-08" db="EMBL/GenBank/DDBJ databases">
        <title>Sequencing the genomes of 1000 actinobacteria strains.</title>
        <authorList>
            <person name="Klenk H.-P."/>
        </authorList>
    </citation>
    <scope>NUCLEOTIDE SEQUENCE [LARGE SCALE GENOMIC DNA]</scope>
    <source>
        <strain evidence="5 6">DSM 44230</strain>
    </source>
</reference>